<evidence type="ECO:0000313" key="4">
    <source>
        <dbReference type="Ensembl" id="ENSJJAP00000003565.1"/>
    </source>
</evidence>
<evidence type="ECO:0000259" key="3">
    <source>
        <dbReference type="PROSITE" id="PS51390"/>
    </source>
</evidence>
<evidence type="ECO:0000313" key="5">
    <source>
        <dbReference type="Proteomes" id="UP000694385"/>
    </source>
</evidence>
<dbReference type="InterPro" id="IPR050514">
    <property type="entry name" value="WAP_four-disulfide_core"/>
</dbReference>
<keyword evidence="1" id="KW-0646">Protease inhibitor</keyword>
<protein>
    <submittedName>
        <fullName evidence="4">WAP four-disulfide core domain 3</fullName>
    </submittedName>
</protein>
<organism evidence="4 5">
    <name type="scientific">Jaculus jaculus</name>
    <name type="common">Lesser Egyptian jerboa</name>
    <dbReference type="NCBI Taxonomy" id="51337"/>
    <lineage>
        <taxon>Eukaryota</taxon>
        <taxon>Metazoa</taxon>
        <taxon>Chordata</taxon>
        <taxon>Craniata</taxon>
        <taxon>Vertebrata</taxon>
        <taxon>Euteleostomi</taxon>
        <taxon>Mammalia</taxon>
        <taxon>Eutheria</taxon>
        <taxon>Euarchontoglires</taxon>
        <taxon>Glires</taxon>
        <taxon>Rodentia</taxon>
        <taxon>Myomorpha</taxon>
        <taxon>Dipodoidea</taxon>
        <taxon>Dipodidae</taxon>
        <taxon>Dipodinae</taxon>
        <taxon>Jaculus</taxon>
    </lineage>
</organism>
<keyword evidence="5" id="KW-1185">Reference proteome</keyword>
<dbReference type="Proteomes" id="UP000694385">
    <property type="component" value="Unassembled WGS sequence"/>
</dbReference>
<accession>A0A8C5K0U0</accession>
<evidence type="ECO:0000256" key="2">
    <source>
        <dbReference type="SAM" id="MobiDB-lite"/>
    </source>
</evidence>
<reference evidence="4" key="2">
    <citation type="submission" date="2025-09" db="UniProtKB">
        <authorList>
            <consortium name="Ensembl"/>
        </authorList>
    </citation>
    <scope>IDENTIFICATION</scope>
</reference>
<dbReference type="GO" id="GO:0019731">
    <property type="term" value="P:antibacterial humoral response"/>
    <property type="evidence" value="ECO:0007669"/>
    <property type="project" value="TreeGrafter"/>
</dbReference>
<evidence type="ECO:0000256" key="1">
    <source>
        <dbReference type="ARBA" id="ARBA00022690"/>
    </source>
</evidence>
<dbReference type="PROSITE" id="PS51390">
    <property type="entry name" value="WAP"/>
    <property type="match status" value="2"/>
</dbReference>
<dbReference type="Ensembl" id="ENSJJAT00000008006.1">
    <property type="protein sequence ID" value="ENSJJAP00000003565.1"/>
    <property type="gene ID" value="ENSJJAG00000007071.1"/>
</dbReference>
<dbReference type="OMA" id="NPCENLC"/>
<feature type="domain" description="WAP" evidence="3">
    <location>
        <begin position="42"/>
        <end position="86"/>
    </location>
</feature>
<feature type="domain" description="WAP" evidence="3">
    <location>
        <begin position="1"/>
        <end position="41"/>
    </location>
</feature>
<dbReference type="GeneTree" id="ENSGT00730000111454"/>
<dbReference type="GO" id="GO:0045087">
    <property type="term" value="P:innate immune response"/>
    <property type="evidence" value="ECO:0007669"/>
    <property type="project" value="TreeGrafter"/>
</dbReference>
<proteinExistence type="predicted"/>
<reference evidence="4" key="1">
    <citation type="submission" date="2025-08" db="UniProtKB">
        <authorList>
            <consortium name="Ensembl"/>
        </authorList>
    </citation>
    <scope>IDENTIFICATION</scope>
</reference>
<dbReference type="AlphaFoldDB" id="A0A8C5K0U0"/>
<dbReference type="PANTHER" id="PTHR19441">
    <property type="entry name" value="WHEY ACDIC PROTEIN WAP"/>
    <property type="match status" value="1"/>
</dbReference>
<dbReference type="InterPro" id="IPR008197">
    <property type="entry name" value="WAP_dom"/>
</dbReference>
<dbReference type="Pfam" id="PF00095">
    <property type="entry name" value="WAP"/>
    <property type="match status" value="2"/>
</dbReference>
<dbReference type="PANTHER" id="PTHR19441:SF97">
    <property type="entry name" value="WAP FOUR-DISULFIDE CORE DOMAIN PROTEIN 3"/>
    <property type="match status" value="1"/>
</dbReference>
<dbReference type="SUPFAM" id="SSF57256">
    <property type="entry name" value="Elafin-like"/>
    <property type="match status" value="2"/>
</dbReference>
<name>A0A8C5K0U0_JACJA</name>
<feature type="region of interest" description="Disordered" evidence="2">
    <location>
        <begin position="89"/>
        <end position="110"/>
    </location>
</feature>
<dbReference type="InterPro" id="IPR036645">
    <property type="entry name" value="Elafin-like_sf"/>
</dbReference>
<sequence length="110" mass="11014">FGGECPADPLPCEELCDKDTSCPQGQKCCSTGCGHACRGDIKGGRGGSCPTVLVGLCIVGCVTDETCQAGEKCCKSGCGRFCVPLLLPPKPTAGPNGTFTSGSESEAPAP</sequence>
<feature type="compositionally biased region" description="Polar residues" evidence="2">
    <location>
        <begin position="95"/>
        <end position="104"/>
    </location>
</feature>
<dbReference type="GO" id="GO:0004867">
    <property type="term" value="F:serine-type endopeptidase inhibitor activity"/>
    <property type="evidence" value="ECO:0007669"/>
    <property type="project" value="TreeGrafter"/>
</dbReference>
<dbReference type="SMART" id="SM00217">
    <property type="entry name" value="WAP"/>
    <property type="match status" value="2"/>
</dbReference>
<dbReference type="Gene3D" id="4.10.75.10">
    <property type="entry name" value="Elafin-like"/>
    <property type="match status" value="2"/>
</dbReference>
<dbReference type="GO" id="GO:0005615">
    <property type="term" value="C:extracellular space"/>
    <property type="evidence" value="ECO:0007669"/>
    <property type="project" value="TreeGrafter"/>
</dbReference>